<name>A0A382R4A9_9ZZZZ</name>
<dbReference type="GO" id="GO:0004019">
    <property type="term" value="F:adenylosuccinate synthase activity"/>
    <property type="evidence" value="ECO:0007669"/>
    <property type="project" value="InterPro"/>
</dbReference>
<organism evidence="1">
    <name type="scientific">marine metagenome</name>
    <dbReference type="NCBI Taxonomy" id="408172"/>
    <lineage>
        <taxon>unclassified sequences</taxon>
        <taxon>metagenomes</taxon>
        <taxon>ecological metagenomes</taxon>
    </lineage>
</organism>
<dbReference type="SUPFAM" id="SSF52540">
    <property type="entry name" value="P-loop containing nucleoside triphosphate hydrolases"/>
    <property type="match status" value="1"/>
</dbReference>
<dbReference type="InterPro" id="IPR027417">
    <property type="entry name" value="P-loop_NTPase"/>
</dbReference>
<dbReference type="SMART" id="SM00788">
    <property type="entry name" value="Adenylsucc_synt"/>
    <property type="match status" value="1"/>
</dbReference>
<dbReference type="Pfam" id="PF00709">
    <property type="entry name" value="Adenylsucc_synt"/>
    <property type="match status" value="1"/>
</dbReference>
<feature type="non-terminal residue" evidence="1">
    <location>
        <position position="1"/>
    </location>
</feature>
<dbReference type="GO" id="GO:0000166">
    <property type="term" value="F:nucleotide binding"/>
    <property type="evidence" value="ECO:0007669"/>
    <property type="project" value="InterPro"/>
</dbReference>
<dbReference type="PANTHER" id="PTHR11846">
    <property type="entry name" value="ADENYLOSUCCINATE SYNTHETASE"/>
    <property type="match status" value="1"/>
</dbReference>
<reference evidence="1" key="1">
    <citation type="submission" date="2018-05" db="EMBL/GenBank/DDBJ databases">
        <authorList>
            <person name="Lanie J.A."/>
            <person name="Ng W.-L."/>
            <person name="Kazmierczak K.M."/>
            <person name="Andrzejewski T.M."/>
            <person name="Davidsen T.M."/>
            <person name="Wayne K.J."/>
            <person name="Tettelin H."/>
            <person name="Glass J.I."/>
            <person name="Rusch D."/>
            <person name="Podicherti R."/>
            <person name="Tsui H.-C.T."/>
            <person name="Winkler M.E."/>
        </authorList>
    </citation>
    <scope>NUCLEOTIDE SEQUENCE</scope>
</reference>
<proteinExistence type="inferred from homology"/>
<dbReference type="InterPro" id="IPR001114">
    <property type="entry name" value="Adenylosuccinate_synthetase"/>
</dbReference>
<sequence>ALTRLDILDTVESLKLCTAYRHGGRLLEEFPADPRVLETCEPVYEEIDGWCAPTTEARCVEDLPPKAMAYVQRIAELSGTPVAYISVGPDRDETIAV</sequence>
<protein>
    <recommendedName>
        <fullName evidence="2">Adenylosuccinate synthase</fullName>
    </recommendedName>
</protein>
<dbReference type="EMBL" id="UINC01119004">
    <property type="protein sequence ID" value="SVC92516.1"/>
    <property type="molecule type" value="Genomic_DNA"/>
</dbReference>
<dbReference type="HAMAP" id="MF_00011">
    <property type="entry name" value="Adenylosucc_synth"/>
    <property type="match status" value="1"/>
</dbReference>
<gene>
    <name evidence="1" type="ORF">METZ01_LOCUS345370</name>
</gene>
<dbReference type="GO" id="GO:0046040">
    <property type="term" value="P:IMP metabolic process"/>
    <property type="evidence" value="ECO:0007669"/>
    <property type="project" value="TreeGrafter"/>
</dbReference>
<dbReference type="AlphaFoldDB" id="A0A382R4A9"/>
<dbReference type="GO" id="GO:0005737">
    <property type="term" value="C:cytoplasm"/>
    <property type="evidence" value="ECO:0007669"/>
    <property type="project" value="TreeGrafter"/>
</dbReference>
<accession>A0A382R4A9</accession>
<evidence type="ECO:0008006" key="2">
    <source>
        <dbReference type="Google" id="ProtNLM"/>
    </source>
</evidence>
<dbReference type="InterPro" id="IPR042111">
    <property type="entry name" value="Adenylosuccinate_synth_dom3"/>
</dbReference>
<evidence type="ECO:0000313" key="1">
    <source>
        <dbReference type="EMBL" id="SVC92516.1"/>
    </source>
</evidence>
<dbReference type="Gene3D" id="3.90.170.10">
    <property type="entry name" value="Adenylosuccinate Synthetase, subunit A, domain 3"/>
    <property type="match status" value="1"/>
</dbReference>
<dbReference type="PANTHER" id="PTHR11846:SF0">
    <property type="entry name" value="ADENYLOSUCCINATE SYNTHETASE"/>
    <property type="match status" value="1"/>
</dbReference>
<dbReference type="GO" id="GO:0044208">
    <property type="term" value="P:'de novo' AMP biosynthetic process"/>
    <property type="evidence" value="ECO:0007669"/>
    <property type="project" value="TreeGrafter"/>
</dbReference>